<evidence type="ECO:0000256" key="2">
    <source>
        <dbReference type="ARBA" id="ARBA00006040"/>
    </source>
</evidence>
<dbReference type="PANTHER" id="PTHR11804">
    <property type="entry name" value="PROTEASE M3 THIMET OLIGOPEPTIDASE-RELATED"/>
    <property type="match status" value="1"/>
</dbReference>
<dbReference type="PANTHER" id="PTHR11804:SF79">
    <property type="entry name" value="MITOCHONDRIAL INTERMEDIATE PEPTIDASE"/>
    <property type="match status" value="1"/>
</dbReference>
<evidence type="ECO:0000256" key="5">
    <source>
        <dbReference type="ARBA" id="ARBA00022801"/>
    </source>
</evidence>
<feature type="compositionally biased region" description="Gly residues" evidence="11">
    <location>
        <begin position="818"/>
        <end position="828"/>
    </location>
</feature>
<evidence type="ECO:0000256" key="8">
    <source>
        <dbReference type="ARBA" id="ARBA00023049"/>
    </source>
</evidence>
<feature type="compositionally biased region" description="Pro residues" evidence="11">
    <location>
        <begin position="390"/>
        <end position="410"/>
    </location>
</feature>
<evidence type="ECO:0000256" key="9">
    <source>
        <dbReference type="ARBA" id="ARBA00023128"/>
    </source>
</evidence>
<dbReference type="GO" id="GO:0046872">
    <property type="term" value="F:metal ion binding"/>
    <property type="evidence" value="ECO:0007669"/>
    <property type="project" value="UniProtKB-UniRule"/>
</dbReference>
<feature type="compositionally biased region" description="Basic residues" evidence="11">
    <location>
        <begin position="793"/>
        <end position="814"/>
    </location>
</feature>
<gene>
    <name evidence="13" type="ORF">HYH03_015346</name>
</gene>
<dbReference type="GO" id="GO:0006508">
    <property type="term" value="P:proteolysis"/>
    <property type="evidence" value="ECO:0007669"/>
    <property type="project" value="UniProtKB-KW"/>
</dbReference>
<dbReference type="GO" id="GO:0004222">
    <property type="term" value="F:metalloendopeptidase activity"/>
    <property type="evidence" value="ECO:0007669"/>
    <property type="project" value="InterPro"/>
</dbReference>
<name>A0A835XM88_9CHLO</name>
<keyword evidence="7" id="KW-0809">Transit peptide</keyword>
<dbReference type="InterPro" id="IPR033851">
    <property type="entry name" value="M3A_MIP"/>
</dbReference>
<dbReference type="InterPro" id="IPR024077">
    <property type="entry name" value="Neurolysin/TOP_dom2"/>
</dbReference>
<dbReference type="GO" id="GO:0006518">
    <property type="term" value="P:peptide metabolic process"/>
    <property type="evidence" value="ECO:0007669"/>
    <property type="project" value="TreeGrafter"/>
</dbReference>
<sequence length="859" mass="89420">MAGIQGVAAGLLALSSRGGGWLWSATRPLLSGCSAPSRLWRATPAAPHAVSWGGAAQTRSFRDWASLLGRSGGTGDAGAGRGGGGSVGLFGRPELQRPQDWHRLAEETEARCNELLSAILATTPSEGVRVVQLMDEMSDQLCRTYDAAECCRNVHVDPAWRQAAEACCVRLGAYISSVNHHEGMYARLAGALGAYRASLAALERREHPQLSPSVLAGWCPEAVLVASRLQQDMEQAGIHLPPGPRSRVAQLAAANGHFAAAFNAALTDPSKVGSLALGRGRSLPLDPASVAGVLAGEGEEAVRKQVYLAAGRSPSCNRELLERMLGARAEMARLQGYPSYASLRTAAGSLARTPAAVEAFLRRLAGEVRPLAERELQELARIKAFDLRGAPPPPGSPPAGPLSPSPSGSPPLPPIAAWDLEYYASRARRLRCSAPPSALLRYTALPSVLAGVARLLRAVFGVGLEAAPAAPGEGWAPGVLRLRASHPELGPLGTVYLDLGSRPGKYPSAVTFPITCGRQLRPPAPPPPRGASSAEDDPPGDPGERQLPVMALLAPCSGACPATGAPALTWRELRVLMHELGHCTHNLLSRTTYQHLWGTRCSQDLVEVPSHLFELFTQDPRAMALLARDRSGLPGGPRAEGPDGGEPLPPGLLTELVAGRSASSCLELQQQLVLALADMALHGEGAGAGGDSSELWQQAVAEASSVPFVPGTSPELRVGHLTIYGGAYYGYVYARCLAASLWRASGLEAHPLDPGAGELLREYLLAPGGAVEPAALLGRLAAEAGAGPAGGRSGRRGRRGHGHPHGHGQGHGHRQGQGQAGGEDMAGGLGAGSLLEALEGGYAPRADRYLEQLRAGAGG</sequence>
<dbReference type="OrthoDB" id="17530at2759"/>
<evidence type="ECO:0000259" key="12">
    <source>
        <dbReference type="Pfam" id="PF01432"/>
    </source>
</evidence>
<dbReference type="Gene3D" id="3.40.390.10">
    <property type="entry name" value="Collagenase (Catalytic Domain)"/>
    <property type="match status" value="1"/>
</dbReference>
<proteinExistence type="inferred from homology"/>
<evidence type="ECO:0000256" key="4">
    <source>
        <dbReference type="ARBA" id="ARBA00022723"/>
    </source>
</evidence>
<evidence type="ECO:0000256" key="11">
    <source>
        <dbReference type="SAM" id="MobiDB-lite"/>
    </source>
</evidence>
<evidence type="ECO:0000313" key="14">
    <source>
        <dbReference type="Proteomes" id="UP000612055"/>
    </source>
</evidence>
<comment type="subcellular location">
    <subcellularLocation>
        <location evidence="1">Mitochondrion</location>
    </subcellularLocation>
</comment>
<evidence type="ECO:0000256" key="1">
    <source>
        <dbReference type="ARBA" id="ARBA00004173"/>
    </source>
</evidence>
<dbReference type="InterPro" id="IPR024079">
    <property type="entry name" value="MetalloPept_cat_dom_sf"/>
</dbReference>
<evidence type="ECO:0000313" key="13">
    <source>
        <dbReference type="EMBL" id="KAG2485902.1"/>
    </source>
</evidence>
<evidence type="ECO:0000256" key="7">
    <source>
        <dbReference type="ARBA" id="ARBA00022946"/>
    </source>
</evidence>
<dbReference type="InterPro" id="IPR001567">
    <property type="entry name" value="Pept_M3A_M3B_dom"/>
</dbReference>
<keyword evidence="4 10" id="KW-0479">Metal-binding</keyword>
<keyword evidence="5 10" id="KW-0378">Hydrolase</keyword>
<dbReference type="GO" id="GO:0005739">
    <property type="term" value="C:mitochondrion"/>
    <property type="evidence" value="ECO:0007669"/>
    <property type="project" value="UniProtKB-SubCell"/>
</dbReference>
<keyword evidence="6 10" id="KW-0862">Zinc</keyword>
<dbReference type="AlphaFoldDB" id="A0A835XM88"/>
<dbReference type="EMBL" id="JAEHOE010000120">
    <property type="protein sequence ID" value="KAG2485902.1"/>
    <property type="molecule type" value="Genomic_DNA"/>
</dbReference>
<comment type="cofactor">
    <cofactor evidence="10">
        <name>Zn(2+)</name>
        <dbReference type="ChEBI" id="CHEBI:29105"/>
    </cofactor>
    <text evidence="10">Binds 1 zinc ion.</text>
</comment>
<dbReference type="Gene3D" id="1.10.1370.10">
    <property type="entry name" value="Neurolysin, domain 3"/>
    <property type="match status" value="1"/>
</dbReference>
<dbReference type="CDD" id="cd06457">
    <property type="entry name" value="M3A_MIP"/>
    <property type="match status" value="1"/>
</dbReference>
<feature type="region of interest" description="Disordered" evidence="11">
    <location>
        <begin position="629"/>
        <end position="650"/>
    </location>
</feature>
<dbReference type="Proteomes" id="UP000612055">
    <property type="component" value="Unassembled WGS sequence"/>
</dbReference>
<evidence type="ECO:0000256" key="6">
    <source>
        <dbReference type="ARBA" id="ARBA00022833"/>
    </source>
</evidence>
<organism evidence="13 14">
    <name type="scientific">Edaphochlamys debaryana</name>
    <dbReference type="NCBI Taxonomy" id="47281"/>
    <lineage>
        <taxon>Eukaryota</taxon>
        <taxon>Viridiplantae</taxon>
        <taxon>Chlorophyta</taxon>
        <taxon>core chlorophytes</taxon>
        <taxon>Chlorophyceae</taxon>
        <taxon>CS clade</taxon>
        <taxon>Chlamydomonadales</taxon>
        <taxon>Chlamydomonadales incertae sedis</taxon>
        <taxon>Edaphochlamys</taxon>
    </lineage>
</organism>
<keyword evidence="14" id="KW-1185">Reference proteome</keyword>
<comment type="similarity">
    <text evidence="2 10">Belongs to the peptidase M3 family.</text>
</comment>
<dbReference type="InterPro" id="IPR045090">
    <property type="entry name" value="Pept_M3A_M3B"/>
</dbReference>
<evidence type="ECO:0000256" key="3">
    <source>
        <dbReference type="ARBA" id="ARBA00022670"/>
    </source>
</evidence>
<evidence type="ECO:0000256" key="10">
    <source>
        <dbReference type="RuleBase" id="RU003435"/>
    </source>
</evidence>
<keyword evidence="3 10" id="KW-0645">Protease</keyword>
<dbReference type="Pfam" id="PF01432">
    <property type="entry name" value="Peptidase_M3"/>
    <property type="match status" value="1"/>
</dbReference>
<feature type="domain" description="Peptidase M3A/M3B catalytic" evidence="12">
    <location>
        <begin position="299"/>
        <end position="780"/>
    </location>
</feature>
<feature type="region of interest" description="Disordered" evidence="11">
    <location>
        <begin position="387"/>
        <end position="410"/>
    </location>
</feature>
<feature type="region of interest" description="Disordered" evidence="11">
    <location>
        <begin position="516"/>
        <end position="546"/>
    </location>
</feature>
<comment type="caution">
    <text evidence="13">The sequence shown here is derived from an EMBL/GenBank/DDBJ whole genome shotgun (WGS) entry which is preliminary data.</text>
</comment>
<feature type="region of interest" description="Disordered" evidence="11">
    <location>
        <begin position="786"/>
        <end position="828"/>
    </location>
</feature>
<keyword evidence="9" id="KW-0496">Mitochondrion</keyword>
<protein>
    <recommendedName>
        <fullName evidence="12">Peptidase M3A/M3B catalytic domain-containing protein</fullName>
    </recommendedName>
</protein>
<keyword evidence="8 10" id="KW-0482">Metalloprotease</keyword>
<dbReference type="SUPFAM" id="SSF55486">
    <property type="entry name" value="Metalloproteases ('zincins'), catalytic domain"/>
    <property type="match status" value="1"/>
</dbReference>
<reference evidence="13" key="1">
    <citation type="journal article" date="2020" name="bioRxiv">
        <title>Comparative genomics of Chlamydomonas.</title>
        <authorList>
            <person name="Craig R.J."/>
            <person name="Hasan A.R."/>
            <person name="Ness R.W."/>
            <person name="Keightley P.D."/>
        </authorList>
    </citation>
    <scope>NUCLEOTIDE SEQUENCE</scope>
    <source>
        <strain evidence="13">CCAP 11/70</strain>
    </source>
</reference>
<accession>A0A835XM88</accession>